<feature type="domain" description="HTH gntR-type" evidence="8">
    <location>
        <begin position="13"/>
        <end position="81"/>
    </location>
</feature>
<dbReference type="InterPro" id="IPR036390">
    <property type="entry name" value="WH_DNA-bd_sf"/>
</dbReference>
<dbReference type="PROSITE" id="PS50949">
    <property type="entry name" value="HTH_GNTR"/>
    <property type="match status" value="1"/>
</dbReference>
<dbReference type="Proteomes" id="UP000234951">
    <property type="component" value="Unassembled WGS sequence"/>
</dbReference>
<dbReference type="Gene3D" id="1.10.10.10">
    <property type="entry name" value="Winged helix-like DNA-binding domain superfamily/Winged helix DNA-binding domain"/>
    <property type="match status" value="1"/>
</dbReference>
<evidence type="ECO:0000256" key="3">
    <source>
        <dbReference type="ARBA" id="ARBA00022576"/>
    </source>
</evidence>
<keyword evidence="9" id="KW-0808">Transferase</keyword>
<dbReference type="GO" id="GO:0003677">
    <property type="term" value="F:DNA binding"/>
    <property type="evidence" value="ECO:0007669"/>
    <property type="project" value="UniProtKB-KW"/>
</dbReference>
<dbReference type="GO" id="GO:0003700">
    <property type="term" value="F:DNA-binding transcription factor activity"/>
    <property type="evidence" value="ECO:0007669"/>
    <property type="project" value="InterPro"/>
</dbReference>
<dbReference type="InterPro" id="IPR015424">
    <property type="entry name" value="PyrdxlP-dep_Trfase"/>
</dbReference>
<dbReference type="InterPro" id="IPR036388">
    <property type="entry name" value="WH-like_DNA-bd_sf"/>
</dbReference>
<evidence type="ECO:0000313" key="9">
    <source>
        <dbReference type="EMBL" id="PLR82472.1"/>
    </source>
</evidence>
<gene>
    <name evidence="9" type="ORF">CU635_11730</name>
    <name evidence="10" type="ORF">CVD25_14065</name>
</gene>
<dbReference type="Gene3D" id="3.40.640.10">
    <property type="entry name" value="Type I PLP-dependent aspartate aminotransferase-like (Major domain)"/>
    <property type="match status" value="1"/>
</dbReference>
<reference evidence="9 11" key="1">
    <citation type="submission" date="2017-11" db="EMBL/GenBank/DDBJ databases">
        <title>Comparitive Functional Genomics of Dry Heat Resistant strains isolated from the Viking Spacecraft.</title>
        <authorList>
            <person name="Seuylemezian A."/>
            <person name="Cooper K."/>
            <person name="Vaishampayan P."/>
        </authorList>
    </citation>
    <scope>NUCLEOTIDE SEQUENCE [LARGE SCALE GENOMIC DNA]</scope>
    <source>
        <strain evidence="9 11">M4.6</strain>
    </source>
</reference>
<dbReference type="InterPro" id="IPR000524">
    <property type="entry name" value="Tscrpt_reg_HTH_GntR"/>
</dbReference>
<dbReference type="PANTHER" id="PTHR46577">
    <property type="entry name" value="HTH-TYPE TRANSCRIPTIONAL REGULATORY PROTEIN GABR"/>
    <property type="match status" value="1"/>
</dbReference>
<keyword evidence="6" id="KW-0238">DNA-binding</keyword>
<comment type="cofactor">
    <cofactor evidence="1">
        <name>pyridoxal 5'-phosphate</name>
        <dbReference type="ChEBI" id="CHEBI:597326"/>
    </cofactor>
</comment>
<evidence type="ECO:0000313" key="11">
    <source>
        <dbReference type="Proteomes" id="UP000234951"/>
    </source>
</evidence>
<dbReference type="Proteomes" id="UP000235114">
    <property type="component" value="Unassembled WGS sequence"/>
</dbReference>
<evidence type="ECO:0000256" key="2">
    <source>
        <dbReference type="ARBA" id="ARBA00005384"/>
    </source>
</evidence>
<dbReference type="RefSeq" id="WP_101577559.1">
    <property type="nucleotide sequence ID" value="NZ_PGVA01000026.1"/>
</dbReference>
<dbReference type="EMBL" id="PGVD01000037">
    <property type="protein sequence ID" value="PLR95643.1"/>
    <property type="molecule type" value="Genomic_DNA"/>
</dbReference>
<dbReference type="AlphaFoldDB" id="A0A2N5GLF5"/>
<dbReference type="InterPro" id="IPR015421">
    <property type="entry name" value="PyrdxlP-dep_Trfase_major"/>
</dbReference>
<evidence type="ECO:0000256" key="7">
    <source>
        <dbReference type="ARBA" id="ARBA00023163"/>
    </source>
</evidence>
<evidence type="ECO:0000256" key="1">
    <source>
        <dbReference type="ARBA" id="ARBA00001933"/>
    </source>
</evidence>
<dbReference type="Pfam" id="PF00155">
    <property type="entry name" value="Aminotran_1_2"/>
    <property type="match status" value="1"/>
</dbReference>
<protein>
    <submittedName>
        <fullName evidence="9">PLP-dependent aminotransferase family protein</fullName>
    </submittedName>
</protein>
<evidence type="ECO:0000313" key="10">
    <source>
        <dbReference type="EMBL" id="PLR95643.1"/>
    </source>
</evidence>
<dbReference type="CDD" id="cd07377">
    <property type="entry name" value="WHTH_GntR"/>
    <property type="match status" value="1"/>
</dbReference>
<keyword evidence="3 9" id="KW-0032">Aminotransferase</keyword>
<dbReference type="Pfam" id="PF00392">
    <property type="entry name" value="GntR"/>
    <property type="match status" value="1"/>
</dbReference>
<keyword evidence="7" id="KW-0804">Transcription</keyword>
<evidence type="ECO:0000256" key="4">
    <source>
        <dbReference type="ARBA" id="ARBA00022898"/>
    </source>
</evidence>
<dbReference type="SMART" id="SM00345">
    <property type="entry name" value="HTH_GNTR"/>
    <property type="match status" value="1"/>
</dbReference>
<reference evidence="10 12" key="2">
    <citation type="submission" date="2017-12" db="EMBL/GenBank/DDBJ databases">
        <title>Comparative Functional Genomics of Dry Heat Resistant strains isolated from the Viking Spacecraft.</title>
        <authorList>
            <person name="Seuylemezian A."/>
            <person name="Cooper K."/>
            <person name="Vaishampayan P."/>
        </authorList>
    </citation>
    <scope>NUCLEOTIDE SEQUENCE [LARGE SCALE GENOMIC DNA]</scope>
    <source>
        <strain evidence="10 12">ATCC 29669</strain>
    </source>
</reference>
<dbReference type="PANTHER" id="PTHR46577:SF1">
    <property type="entry name" value="HTH-TYPE TRANSCRIPTIONAL REGULATORY PROTEIN GABR"/>
    <property type="match status" value="1"/>
</dbReference>
<proteinExistence type="inferred from homology"/>
<dbReference type="CDD" id="cd00609">
    <property type="entry name" value="AAT_like"/>
    <property type="match status" value="1"/>
</dbReference>
<keyword evidence="12" id="KW-1185">Reference proteome</keyword>
<dbReference type="GO" id="GO:0030170">
    <property type="term" value="F:pyridoxal phosphate binding"/>
    <property type="evidence" value="ECO:0007669"/>
    <property type="project" value="InterPro"/>
</dbReference>
<organism evidence="9 11">
    <name type="scientific">Bacillus canaveralius</name>
    <dbReference type="NCBI Taxonomy" id="1403243"/>
    <lineage>
        <taxon>Bacteria</taxon>
        <taxon>Bacillati</taxon>
        <taxon>Bacillota</taxon>
        <taxon>Bacilli</taxon>
        <taxon>Bacillales</taxon>
        <taxon>Bacillaceae</taxon>
        <taxon>Bacillus</taxon>
    </lineage>
</organism>
<accession>A0A2N5GLF5</accession>
<dbReference type="SUPFAM" id="SSF46785">
    <property type="entry name" value="Winged helix' DNA-binding domain"/>
    <property type="match status" value="1"/>
</dbReference>
<comment type="similarity">
    <text evidence="2">In the C-terminal section; belongs to the class-I pyridoxal-phosphate-dependent aminotransferase family.</text>
</comment>
<evidence type="ECO:0000256" key="5">
    <source>
        <dbReference type="ARBA" id="ARBA00023015"/>
    </source>
</evidence>
<dbReference type="SUPFAM" id="SSF53383">
    <property type="entry name" value="PLP-dependent transferases"/>
    <property type="match status" value="1"/>
</dbReference>
<evidence type="ECO:0000256" key="6">
    <source>
        <dbReference type="ARBA" id="ARBA00023125"/>
    </source>
</evidence>
<dbReference type="EMBL" id="PGVA01000026">
    <property type="protein sequence ID" value="PLR82472.1"/>
    <property type="molecule type" value="Genomic_DNA"/>
</dbReference>
<keyword evidence="4" id="KW-0663">Pyridoxal phosphate</keyword>
<evidence type="ECO:0000259" key="8">
    <source>
        <dbReference type="PROSITE" id="PS50949"/>
    </source>
</evidence>
<dbReference type="InterPro" id="IPR004839">
    <property type="entry name" value="Aminotransferase_I/II_large"/>
</dbReference>
<sequence>MDFIVFLNKNLKQPLYFQLYSYIKKEIEAGSLVAGVKMPPIRQLAIHLRVSKTTIETAYQQLVAEGYLESRAKSGIWVSPQEEIGLATQSIKHEDDFSVVNEATVRYNFEYGDIAVESFPIKKWKRSINEALSTGRADLLLYGERQGSLALREELAKYLNQSRGISCSPGQIVITAGTQPAISTLCQLLSLSGQRVAFENPGYDGVRTVFANLGCSLSPVTLEEDGINIGELENTGANLVYVTPAHQFPLGMVLSIQKRKKLLQWAESGERFIIEDDYDSEFRYSSQPIPPLKAMDYDDKVIYLGTFSKAFMPGARLSYIILPQQLSSLFKTKLANYNQSSPPLIQNGLELFMKQGDFERHIRKMRKVYQQKHRMLTASINLYMGNRIEMIGQKAGLHLLINVDNRDFMDLKERGLQQEVLIHSPEKFWINRGDCPKSLVMLGFGGLTEMEIREGIERLGKAWF</sequence>
<evidence type="ECO:0000313" key="12">
    <source>
        <dbReference type="Proteomes" id="UP000235114"/>
    </source>
</evidence>
<keyword evidence="5" id="KW-0805">Transcription regulation</keyword>
<comment type="caution">
    <text evidence="9">The sequence shown here is derived from an EMBL/GenBank/DDBJ whole genome shotgun (WGS) entry which is preliminary data.</text>
</comment>
<dbReference type="OrthoDB" id="9808770at2"/>
<dbReference type="GO" id="GO:0008483">
    <property type="term" value="F:transaminase activity"/>
    <property type="evidence" value="ECO:0007669"/>
    <property type="project" value="UniProtKB-KW"/>
</dbReference>
<name>A0A2N5GLF5_9BACI</name>
<dbReference type="InterPro" id="IPR051446">
    <property type="entry name" value="HTH_trans_reg/aminotransferase"/>
</dbReference>